<feature type="transmembrane region" description="Helical" evidence="1">
    <location>
        <begin position="108"/>
        <end position="126"/>
    </location>
</feature>
<feature type="transmembrane region" description="Helical" evidence="1">
    <location>
        <begin position="155"/>
        <end position="177"/>
    </location>
</feature>
<dbReference type="PANTHER" id="PTHR30590">
    <property type="entry name" value="INNER MEMBRANE PROTEIN"/>
    <property type="match status" value="1"/>
</dbReference>
<feature type="transmembrane region" description="Helical" evidence="1">
    <location>
        <begin position="293"/>
        <end position="320"/>
    </location>
</feature>
<feature type="transmembrane region" description="Helical" evidence="1">
    <location>
        <begin position="225"/>
        <end position="248"/>
    </location>
</feature>
<proteinExistence type="predicted"/>
<reference evidence="3 4" key="1">
    <citation type="submission" date="2012-08" db="EMBL/GenBank/DDBJ databases">
        <title>Whole genome shotgun sequence of Kineosphaera limosa NBRC 100340.</title>
        <authorList>
            <person name="Yoshida I."/>
            <person name="Isaki S."/>
            <person name="Hosoyama A."/>
            <person name="Tsuchikane K."/>
            <person name="Katsumata H."/>
            <person name="Ando Y."/>
            <person name="Ohji S."/>
            <person name="Hamada M."/>
            <person name="Tamura T."/>
            <person name="Yamazoe A."/>
            <person name="Yamazaki S."/>
            <person name="Fujita N."/>
        </authorList>
    </citation>
    <scope>NUCLEOTIDE SEQUENCE [LARGE SCALE GENOMIC DNA]</scope>
    <source>
        <strain evidence="3 4">NBRC 100340</strain>
    </source>
</reference>
<keyword evidence="1" id="KW-1133">Transmembrane helix</keyword>
<protein>
    <recommendedName>
        <fullName evidence="2">DUF418 domain-containing protein</fullName>
    </recommendedName>
</protein>
<keyword evidence="4" id="KW-1185">Reference proteome</keyword>
<dbReference type="InterPro" id="IPR007349">
    <property type="entry name" value="DUF418"/>
</dbReference>
<dbReference type="Proteomes" id="UP000008366">
    <property type="component" value="Unassembled WGS sequence"/>
</dbReference>
<evidence type="ECO:0000313" key="3">
    <source>
        <dbReference type="EMBL" id="GAB96835.1"/>
    </source>
</evidence>
<dbReference type="AlphaFoldDB" id="K6WC66"/>
<keyword evidence="1" id="KW-0472">Membrane</keyword>
<feature type="domain" description="DUF418" evidence="2">
    <location>
        <begin position="247"/>
        <end position="408"/>
    </location>
</feature>
<dbReference type="PANTHER" id="PTHR30590:SF2">
    <property type="entry name" value="INNER MEMBRANE PROTEIN"/>
    <property type="match status" value="1"/>
</dbReference>
<feature type="transmembrane region" description="Helical" evidence="1">
    <location>
        <begin position="62"/>
        <end position="88"/>
    </location>
</feature>
<name>K6WC66_9MICO</name>
<accession>K6WC66</accession>
<dbReference type="EMBL" id="BAHD01000050">
    <property type="protein sequence ID" value="GAB96835.1"/>
    <property type="molecule type" value="Genomic_DNA"/>
</dbReference>
<gene>
    <name evidence="3" type="ORF">KILIM_050_00170</name>
</gene>
<evidence type="ECO:0000313" key="4">
    <source>
        <dbReference type="Proteomes" id="UP000008366"/>
    </source>
</evidence>
<feature type="transmembrane region" description="Helical" evidence="1">
    <location>
        <begin position="260"/>
        <end position="281"/>
    </location>
</feature>
<dbReference type="STRING" id="1184609.KILIM_050_00170"/>
<sequence>MSDSATDLRTAATTAHRALAPDLARGVMLLLIAVANIPWYLWGSRPSDSTVHPAGEGGPDRIAAVVTIVAVDFRVYPMFAFLFGYGMVQFARSRRARGVPERRVRRMLRRRHWAMIAIGAAHAALLFFGDVVSAYGLAGLVLVFLFFARRTVTVLVWASLGLLALGALTALAVFGAWATDAGHVPAEAGGSPPGWAIWASTLAVNGNPDYLATITERLGMWASVALAQGLLLPIVPVCILLGMVAASSQVLEEPHRHRPLLWTTAIVGITIGWAGGAYAAAGYLGLLGWSQDSWYAVMMIALCTGLPCGLGYVAVFGLLADRLRTTPAVLQPVVEVGRRSLTCYLGQSVIFAPLLCAWGLGVGGWLSSAGAVLVAVLTWLALLVFATWLARTGRRGPAEVVLRRLTYGPSPQ</sequence>
<dbReference type="Pfam" id="PF04235">
    <property type="entry name" value="DUF418"/>
    <property type="match status" value="1"/>
</dbReference>
<feature type="transmembrane region" description="Helical" evidence="1">
    <location>
        <begin position="341"/>
        <end position="360"/>
    </location>
</feature>
<feature type="transmembrane region" description="Helical" evidence="1">
    <location>
        <begin position="23"/>
        <end position="42"/>
    </location>
</feature>
<dbReference type="InterPro" id="IPR052529">
    <property type="entry name" value="Bact_Transport_Assoc"/>
</dbReference>
<evidence type="ECO:0000259" key="2">
    <source>
        <dbReference type="Pfam" id="PF04235"/>
    </source>
</evidence>
<feature type="transmembrane region" description="Helical" evidence="1">
    <location>
        <begin position="366"/>
        <end position="389"/>
    </location>
</feature>
<comment type="caution">
    <text evidence="3">The sequence shown here is derived from an EMBL/GenBank/DDBJ whole genome shotgun (WGS) entry which is preliminary data.</text>
</comment>
<evidence type="ECO:0000256" key="1">
    <source>
        <dbReference type="SAM" id="Phobius"/>
    </source>
</evidence>
<feature type="transmembrane region" description="Helical" evidence="1">
    <location>
        <begin position="132"/>
        <end position="148"/>
    </location>
</feature>
<organism evidence="3 4">
    <name type="scientific">Kineosphaera limosa NBRC 100340</name>
    <dbReference type="NCBI Taxonomy" id="1184609"/>
    <lineage>
        <taxon>Bacteria</taxon>
        <taxon>Bacillati</taxon>
        <taxon>Actinomycetota</taxon>
        <taxon>Actinomycetes</taxon>
        <taxon>Micrococcales</taxon>
        <taxon>Dermatophilaceae</taxon>
        <taxon>Kineosphaera</taxon>
    </lineage>
</organism>
<keyword evidence="1" id="KW-0812">Transmembrane</keyword>
<dbReference type="eggNOG" id="COG2311">
    <property type="taxonomic scope" value="Bacteria"/>
</dbReference>
<dbReference type="RefSeq" id="WP_006593367.1">
    <property type="nucleotide sequence ID" value="NZ_BAHD01000050.1"/>
</dbReference>